<sequence>MVYKTPGVYVEEIASFPASVVPVETAIPAFVGYCEKAQDENASNLSFKPTRINSLLEYETLFGGDYVPNSYVVKLNTAANNEVIFTEPRDVSNVQRRYYLYNCIKHFYQNGGGACYIVSVGSYATAPIYGDTTTPLGLLGGLAQLKSFDEPTLLLFPDAVSLTAAELGNIQKSALTQCADLQDRFVIMDLKYGDKDKTIALDPVAIFRQETGTSNLKYGSAYYPWLQTIYGQTVSFRQLSFIDNADVVIPSATIDSFTGDASLDALTTDSRSANANVAIVVAAVVDILPAGFSISLTRDNFNALSAHYGVLFDALRATLGGTLDSVRTAFGEVVFLPGAIALAFEILRDTPFPDEPELAQIISDLSTDTSLVAVIKDLVSFEKNAHVRGAVAAGRSVANVETDYASLNGTPWILPELDVSSIATNAESFGASTAERAVNAAAVLQGLMNKLAVGVLSVFESAEFLAYEAEKKLFSQHPIFSAIFAQIQKTMKILPSSGAIAGVYASVDRTRGVWKAPANVSLADISGPTVKINDADQGDLNVHTTGKSINAIRAFAGKGSLVWGARTLDGNSNEWRYVSVRRFFNMAEESIKKATVPFTFEPNDANTWVRVRAMIENFLSLQWRAGALVGEKTSNAFYVKVGLGETMTAQDILEGRLIIEIGMAVVRPAEFIILKFSHKMQVS</sequence>
<name>A0A3B1B846_9ZZZZ</name>
<dbReference type="Gene3D" id="3.40.50.11780">
    <property type="match status" value="2"/>
</dbReference>
<dbReference type="AlphaFoldDB" id="A0A3B1B846"/>
<accession>A0A3B1B846</accession>
<dbReference type="PANTHER" id="PTHR35861">
    <property type="match status" value="1"/>
</dbReference>
<feature type="domain" description="Tail sheath protein C-terminal" evidence="2">
    <location>
        <begin position="572"/>
        <end position="676"/>
    </location>
</feature>
<gene>
    <name evidence="3" type="ORF">MNBD_GAMMA22-3088</name>
</gene>
<protein>
    <submittedName>
        <fullName evidence="3">Phage tail sheath protein FI</fullName>
    </submittedName>
</protein>
<dbReference type="PANTHER" id="PTHR35861:SF1">
    <property type="entry name" value="PHAGE TAIL SHEATH PROTEIN"/>
    <property type="match status" value="1"/>
</dbReference>
<comment type="similarity">
    <text evidence="1">Belongs to the myoviridae tail sheath protein family.</text>
</comment>
<evidence type="ECO:0000256" key="1">
    <source>
        <dbReference type="ARBA" id="ARBA00008005"/>
    </source>
</evidence>
<dbReference type="Pfam" id="PF17482">
    <property type="entry name" value="Phage_sheath_1C"/>
    <property type="match status" value="1"/>
</dbReference>
<evidence type="ECO:0000313" key="3">
    <source>
        <dbReference type="EMBL" id="VAX01207.1"/>
    </source>
</evidence>
<reference evidence="3" key="1">
    <citation type="submission" date="2018-06" db="EMBL/GenBank/DDBJ databases">
        <authorList>
            <person name="Zhirakovskaya E."/>
        </authorList>
    </citation>
    <scope>NUCLEOTIDE SEQUENCE</scope>
</reference>
<dbReference type="InterPro" id="IPR052042">
    <property type="entry name" value="Tail_sheath_structural"/>
</dbReference>
<proteinExistence type="inferred from homology"/>
<dbReference type="EMBL" id="UOFS01000048">
    <property type="protein sequence ID" value="VAX01207.1"/>
    <property type="molecule type" value="Genomic_DNA"/>
</dbReference>
<evidence type="ECO:0000259" key="2">
    <source>
        <dbReference type="Pfam" id="PF17482"/>
    </source>
</evidence>
<organism evidence="3">
    <name type="scientific">hydrothermal vent metagenome</name>
    <dbReference type="NCBI Taxonomy" id="652676"/>
    <lineage>
        <taxon>unclassified sequences</taxon>
        <taxon>metagenomes</taxon>
        <taxon>ecological metagenomes</taxon>
    </lineage>
</organism>
<dbReference type="InterPro" id="IPR020287">
    <property type="entry name" value="Tail_sheath_C"/>
</dbReference>